<dbReference type="GO" id="GO:0005737">
    <property type="term" value="C:cytoplasm"/>
    <property type="evidence" value="ECO:0007669"/>
    <property type="project" value="TreeGrafter"/>
</dbReference>
<name>A0A5C3MQ64_9AGAM</name>
<dbReference type="Gene3D" id="3.40.50.1460">
    <property type="match status" value="1"/>
</dbReference>
<dbReference type="Pfam" id="PF00656">
    <property type="entry name" value="Peptidase_C14"/>
    <property type="match status" value="1"/>
</dbReference>
<dbReference type="GO" id="GO:0006508">
    <property type="term" value="P:proteolysis"/>
    <property type="evidence" value="ECO:0007669"/>
    <property type="project" value="InterPro"/>
</dbReference>
<feature type="domain" description="Peptidase C14 caspase" evidence="3">
    <location>
        <begin position="15"/>
        <end position="344"/>
    </location>
</feature>
<feature type="region of interest" description="Disordered" evidence="2">
    <location>
        <begin position="199"/>
        <end position="228"/>
    </location>
</feature>
<dbReference type="PANTHER" id="PTHR48104">
    <property type="entry name" value="METACASPASE-4"/>
    <property type="match status" value="1"/>
</dbReference>
<protein>
    <recommendedName>
        <fullName evidence="3">Peptidase C14 caspase domain-containing protein</fullName>
    </recommendedName>
</protein>
<dbReference type="PANTHER" id="PTHR48104:SF30">
    <property type="entry name" value="METACASPASE-1"/>
    <property type="match status" value="1"/>
</dbReference>
<keyword evidence="5" id="KW-1185">Reference proteome</keyword>
<dbReference type="InterPro" id="IPR011600">
    <property type="entry name" value="Pept_C14_caspase"/>
</dbReference>
<evidence type="ECO:0000313" key="4">
    <source>
        <dbReference type="EMBL" id="TFK46486.1"/>
    </source>
</evidence>
<dbReference type="OrthoDB" id="3223806at2759"/>
<evidence type="ECO:0000313" key="5">
    <source>
        <dbReference type="Proteomes" id="UP000305948"/>
    </source>
</evidence>
<dbReference type="Proteomes" id="UP000305948">
    <property type="component" value="Unassembled WGS sequence"/>
</dbReference>
<reference evidence="4 5" key="1">
    <citation type="journal article" date="2019" name="Nat. Ecol. Evol.">
        <title>Megaphylogeny resolves global patterns of mushroom evolution.</title>
        <authorList>
            <person name="Varga T."/>
            <person name="Krizsan K."/>
            <person name="Foldi C."/>
            <person name="Dima B."/>
            <person name="Sanchez-Garcia M."/>
            <person name="Sanchez-Ramirez S."/>
            <person name="Szollosi G.J."/>
            <person name="Szarkandi J.G."/>
            <person name="Papp V."/>
            <person name="Albert L."/>
            <person name="Andreopoulos W."/>
            <person name="Angelini C."/>
            <person name="Antonin V."/>
            <person name="Barry K.W."/>
            <person name="Bougher N.L."/>
            <person name="Buchanan P."/>
            <person name="Buyck B."/>
            <person name="Bense V."/>
            <person name="Catcheside P."/>
            <person name="Chovatia M."/>
            <person name="Cooper J."/>
            <person name="Damon W."/>
            <person name="Desjardin D."/>
            <person name="Finy P."/>
            <person name="Geml J."/>
            <person name="Haridas S."/>
            <person name="Hughes K."/>
            <person name="Justo A."/>
            <person name="Karasinski D."/>
            <person name="Kautmanova I."/>
            <person name="Kiss B."/>
            <person name="Kocsube S."/>
            <person name="Kotiranta H."/>
            <person name="LaButti K.M."/>
            <person name="Lechner B.E."/>
            <person name="Liimatainen K."/>
            <person name="Lipzen A."/>
            <person name="Lukacs Z."/>
            <person name="Mihaltcheva S."/>
            <person name="Morgado L.N."/>
            <person name="Niskanen T."/>
            <person name="Noordeloos M.E."/>
            <person name="Ohm R.A."/>
            <person name="Ortiz-Santana B."/>
            <person name="Ovrebo C."/>
            <person name="Racz N."/>
            <person name="Riley R."/>
            <person name="Savchenko A."/>
            <person name="Shiryaev A."/>
            <person name="Soop K."/>
            <person name="Spirin V."/>
            <person name="Szebenyi C."/>
            <person name="Tomsovsky M."/>
            <person name="Tulloss R.E."/>
            <person name="Uehling J."/>
            <person name="Grigoriev I.V."/>
            <person name="Vagvolgyi C."/>
            <person name="Papp T."/>
            <person name="Martin F.M."/>
            <person name="Miettinen O."/>
            <person name="Hibbett D.S."/>
            <person name="Nagy L.G."/>
        </authorList>
    </citation>
    <scope>NUCLEOTIDE SEQUENCE [LARGE SCALE GENOMIC DNA]</scope>
    <source>
        <strain evidence="4 5">OMC1185</strain>
    </source>
</reference>
<accession>A0A5C3MQ64</accession>
<proteinExistence type="inferred from homology"/>
<evidence type="ECO:0000256" key="1">
    <source>
        <dbReference type="ARBA" id="ARBA00009005"/>
    </source>
</evidence>
<evidence type="ECO:0000259" key="3">
    <source>
        <dbReference type="Pfam" id="PF00656"/>
    </source>
</evidence>
<dbReference type="EMBL" id="ML213529">
    <property type="protein sequence ID" value="TFK46486.1"/>
    <property type="molecule type" value="Genomic_DNA"/>
</dbReference>
<dbReference type="InterPro" id="IPR050452">
    <property type="entry name" value="Metacaspase"/>
</dbReference>
<feature type="compositionally biased region" description="Polar residues" evidence="2">
    <location>
        <begin position="212"/>
        <end position="223"/>
    </location>
</feature>
<gene>
    <name evidence="4" type="ORF">OE88DRAFT_1739378</name>
</gene>
<dbReference type="AlphaFoldDB" id="A0A5C3MQ64"/>
<evidence type="ECO:0000256" key="2">
    <source>
        <dbReference type="SAM" id="MobiDB-lite"/>
    </source>
</evidence>
<feature type="compositionally biased region" description="Basic residues" evidence="2">
    <location>
        <begin position="199"/>
        <end position="208"/>
    </location>
</feature>
<comment type="similarity">
    <text evidence="1">Belongs to the peptidase C14B family.</text>
</comment>
<dbReference type="GO" id="GO:0004197">
    <property type="term" value="F:cysteine-type endopeptidase activity"/>
    <property type="evidence" value="ECO:0007669"/>
    <property type="project" value="InterPro"/>
</dbReference>
<organism evidence="4 5">
    <name type="scientific">Heliocybe sulcata</name>
    <dbReference type="NCBI Taxonomy" id="5364"/>
    <lineage>
        <taxon>Eukaryota</taxon>
        <taxon>Fungi</taxon>
        <taxon>Dikarya</taxon>
        <taxon>Basidiomycota</taxon>
        <taxon>Agaricomycotina</taxon>
        <taxon>Agaricomycetes</taxon>
        <taxon>Gloeophyllales</taxon>
        <taxon>Gloeophyllaceae</taxon>
        <taxon>Heliocybe</taxon>
    </lineage>
</organism>
<sequence>MSHTLPLPRQHETTRRKALLVGVEYGDSEQPENMLDVDGDVHRVYDLLRGKAVPSVQGRLTLDIPDCYGFQPEDIVVMSEHPVDPSLVPSEVNIDRQMARLVEGMQDGDMAFFYYAGHGEQSPDISEDEEDLHEEHVLTCKWEELRDVDLRRYLVDGLPAGASLLAVFDCCHSGSMLNLEHCRCNKAWDWATGRANRMRARSPRRNLRHSTVAATESRQTSFRSPSAPRSLSLSWAASRVVADGRNSSKKSSRSRTLTIDIGLANVHSTLYDEEWQLQMSPDPIRYMSCDGDCPESSEPATAVCISACIDSSRTHEGPNGGFLTDALVETLREDLNPTYQDLARGICTRYLRSVKLLQAEEFGDGSQSQEYPLPGFSIPQISSNRRLHMNSRLNLDVGKRTLF</sequence>